<organism evidence="1 2">
    <name type="scientific">Wolfiporia cocos (strain MD-104)</name>
    <name type="common">Brown rot fungus</name>
    <dbReference type="NCBI Taxonomy" id="742152"/>
    <lineage>
        <taxon>Eukaryota</taxon>
        <taxon>Fungi</taxon>
        <taxon>Dikarya</taxon>
        <taxon>Basidiomycota</taxon>
        <taxon>Agaricomycotina</taxon>
        <taxon>Agaricomycetes</taxon>
        <taxon>Polyporales</taxon>
        <taxon>Phaeolaceae</taxon>
        <taxon>Wolfiporia</taxon>
    </lineage>
</organism>
<dbReference type="STRING" id="742152.A0A2H3J3Z2"/>
<dbReference type="OrthoDB" id="2963168at2759"/>
<keyword evidence="2" id="KW-1185">Reference proteome</keyword>
<gene>
    <name evidence="1" type="ORF">WOLCODRAFT_146366</name>
</gene>
<protein>
    <recommendedName>
        <fullName evidence="3">Actin-like ATPase domain-containing protein</fullName>
    </recommendedName>
</protein>
<accession>A0A2H3J3Z2</accession>
<evidence type="ECO:0000313" key="1">
    <source>
        <dbReference type="EMBL" id="PCH36691.1"/>
    </source>
</evidence>
<dbReference type="PANTHER" id="PTHR14187:SF5">
    <property type="entry name" value="HEAT SHOCK 70 KDA PROTEIN 12A"/>
    <property type="match status" value="1"/>
</dbReference>
<dbReference type="Gene3D" id="3.30.420.40">
    <property type="match status" value="1"/>
</dbReference>
<reference evidence="1 2" key="1">
    <citation type="journal article" date="2012" name="Science">
        <title>The Paleozoic origin of enzymatic lignin decomposition reconstructed from 31 fungal genomes.</title>
        <authorList>
            <person name="Floudas D."/>
            <person name="Binder M."/>
            <person name="Riley R."/>
            <person name="Barry K."/>
            <person name="Blanchette R.A."/>
            <person name="Henrissat B."/>
            <person name="Martinez A.T."/>
            <person name="Otillar R."/>
            <person name="Spatafora J.W."/>
            <person name="Yadav J.S."/>
            <person name="Aerts A."/>
            <person name="Benoit I."/>
            <person name="Boyd A."/>
            <person name="Carlson A."/>
            <person name="Copeland A."/>
            <person name="Coutinho P.M."/>
            <person name="de Vries R.P."/>
            <person name="Ferreira P."/>
            <person name="Findley K."/>
            <person name="Foster B."/>
            <person name="Gaskell J."/>
            <person name="Glotzer D."/>
            <person name="Gorecki P."/>
            <person name="Heitman J."/>
            <person name="Hesse C."/>
            <person name="Hori C."/>
            <person name="Igarashi K."/>
            <person name="Jurgens J.A."/>
            <person name="Kallen N."/>
            <person name="Kersten P."/>
            <person name="Kohler A."/>
            <person name="Kuees U."/>
            <person name="Kumar T.K.A."/>
            <person name="Kuo A."/>
            <person name="LaButti K."/>
            <person name="Larrondo L.F."/>
            <person name="Lindquist E."/>
            <person name="Ling A."/>
            <person name="Lombard V."/>
            <person name="Lucas S."/>
            <person name="Lundell T."/>
            <person name="Martin R."/>
            <person name="McLaughlin D.J."/>
            <person name="Morgenstern I."/>
            <person name="Morin E."/>
            <person name="Murat C."/>
            <person name="Nagy L.G."/>
            <person name="Nolan M."/>
            <person name="Ohm R.A."/>
            <person name="Patyshakuliyeva A."/>
            <person name="Rokas A."/>
            <person name="Ruiz-Duenas F.J."/>
            <person name="Sabat G."/>
            <person name="Salamov A."/>
            <person name="Samejima M."/>
            <person name="Schmutz J."/>
            <person name="Slot J.C."/>
            <person name="St John F."/>
            <person name="Stenlid J."/>
            <person name="Sun H."/>
            <person name="Sun S."/>
            <person name="Syed K."/>
            <person name="Tsang A."/>
            <person name="Wiebenga A."/>
            <person name="Young D."/>
            <person name="Pisabarro A."/>
            <person name="Eastwood D.C."/>
            <person name="Martin F."/>
            <person name="Cullen D."/>
            <person name="Grigoriev I.V."/>
            <person name="Hibbett D.S."/>
        </authorList>
    </citation>
    <scope>NUCLEOTIDE SEQUENCE [LARGE SCALE GENOMIC DNA]</scope>
    <source>
        <strain evidence="1 2">MD-104</strain>
    </source>
</reference>
<dbReference type="SUPFAM" id="SSF53067">
    <property type="entry name" value="Actin-like ATPase domain"/>
    <property type="match status" value="2"/>
</dbReference>
<dbReference type="CDD" id="cd10170">
    <property type="entry name" value="ASKHA_NBD_HSP70"/>
    <property type="match status" value="1"/>
</dbReference>
<dbReference type="OMA" id="SWKENDE"/>
<dbReference type="PANTHER" id="PTHR14187">
    <property type="entry name" value="ALPHA KINASE/ELONGATION FACTOR 2 KINASE"/>
    <property type="match status" value="1"/>
</dbReference>
<proteinExistence type="predicted"/>
<dbReference type="Proteomes" id="UP000218811">
    <property type="component" value="Unassembled WGS sequence"/>
</dbReference>
<sequence length="546" mass="60698">MPDLEPLQGYIRKLVLAFDVGTTYSGISYALLDPGEVPVVREVTRFPGQENAAGESKIPSILYYTASGHVRAVGAEAALLHMTDEAEDGGLIFVEWFKLHLRPTNLSSEQAIKARVPPLPSGKTVEDVFADFLRYLYSCARDYIIETRASGKILWNSLGSRIEFVLSHPNGWGGNQQTKMRRAVVKGGLIPDSSTGHARIHFVSEGEASLYYCINSGLAATSLHEGNCIMIVDAGGGTVDLSTYKFSNLMPLTIEEIVSPDYILRKSQYKQDIRWMLDYFDRNTKPLFKDKSDTCHIKFGSIGCNDPAVQIRHGQMTISGYKVASFFEPAISAIIKAVLRQRAKAPSPLTEVFLVGGSKAVAEGAVSHYLEQWVSVRVAKTTYGTGCMISYNPLDMEHLTRGNTIQITASGDRVFPDAFSVILPKGTRFRSNQEVSRSYCCKSQDDASLNHTSAEITSYRGTRENPKWVDIEPHLFTELCTIYADTSRVKRVWEYGTLGYFYTQNFDIVLICGSTELQAQIRWIEDGEEKRGDATIVYDDDVEALS</sequence>
<evidence type="ECO:0008006" key="3">
    <source>
        <dbReference type="Google" id="ProtNLM"/>
    </source>
</evidence>
<dbReference type="InterPro" id="IPR043129">
    <property type="entry name" value="ATPase_NBD"/>
</dbReference>
<dbReference type="AlphaFoldDB" id="A0A2H3J3Z2"/>
<evidence type="ECO:0000313" key="2">
    <source>
        <dbReference type="Proteomes" id="UP000218811"/>
    </source>
</evidence>
<name>A0A2H3J3Z2_WOLCO</name>
<dbReference type="EMBL" id="KB467887">
    <property type="protein sequence ID" value="PCH36691.1"/>
    <property type="molecule type" value="Genomic_DNA"/>
</dbReference>